<keyword evidence="2" id="KW-1185">Reference proteome</keyword>
<evidence type="ECO:0000313" key="1">
    <source>
        <dbReference type="EMBL" id="MEQ2246915.1"/>
    </source>
</evidence>
<proteinExistence type="predicted"/>
<protein>
    <submittedName>
        <fullName evidence="1">Uncharacterized protein</fullName>
    </submittedName>
</protein>
<accession>A0ABV0UNV9</accession>
<dbReference type="Proteomes" id="UP001482620">
    <property type="component" value="Unassembled WGS sequence"/>
</dbReference>
<evidence type="ECO:0000313" key="2">
    <source>
        <dbReference type="Proteomes" id="UP001482620"/>
    </source>
</evidence>
<reference evidence="1 2" key="1">
    <citation type="submission" date="2021-06" db="EMBL/GenBank/DDBJ databases">
        <authorList>
            <person name="Palmer J.M."/>
        </authorList>
    </citation>
    <scope>NUCLEOTIDE SEQUENCE [LARGE SCALE GENOMIC DNA]</scope>
    <source>
        <strain evidence="2">if_2019</strain>
        <tissue evidence="1">Muscle</tissue>
    </source>
</reference>
<organism evidence="1 2">
    <name type="scientific">Ilyodon furcidens</name>
    <name type="common">goldbreast splitfin</name>
    <dbReference type="NCBI Taxonomy" id="33524"/>
    <lineage>
        <taxon>Eukaryota</taxon>
        <taxon>Metazoa</taxon>
        <taxon>Chordata</taxon>
        <taxon>Craniata</taxon>
        <taxon>Vertebrata</taxon>
        <taxon>Euteleostomi</taxon>
        <taxon>Actinopterygii</taxon>
        <taxon>Neopterygii</taxon>
        <taxon>Teleostei</taxon>
        <taxon>Neoteleostei</taxon>
        <taxon>Acanthomorphata</taxon>
        <taxon>Ovalentaria</taxon>
        <taxon>Atherinomorphae</taxon>
        <taxon>Cyprinodontiformes</taxon>
        <taxon>Goodeidae</taxon>
        <taxon>Ilyodon</taxon>
    </lineage>
</organism>
<comment type="caution">
    <text evidence="1">The sequence shown here is derived from an EMBL/GenBank/DDBJ whole genome shotgun (WGS) entry which is preliminary data.</text>
</comment>
<sequence>MLSQVVKRRIEVPHFSPWQFDKSSQKLPRQREFEEFARSSKKAQRLTLQLTLEKQPEMFMVNPQTVNITVHRPRHVLVTQDLDSFPGYWSRVGQYDFFGRMICSFYWVNYLKMSYSLFSLFCLCVKKLQEIKGLHFV</sequence>
<name>A0ABV0UNV9_9TELE</name>
<gene>
    <name evidence="1" type="ORF">ILYODFUR_004027</name>
</gene>
<dbReference type="EMBL" id="JAHRIQ010081313">
    <property type="protein sequence ID" value="MEQ2246915.1"/>
    <property type="molecule type" value="Genomic_DNA"/>
</dbReference>